<dbReference type="InterPro" id="IPR003593">
    <property type="entry name" value="AAA+_ATPase"/>
</dbReference>
<keyword evidence="3" id="KW-0413">Isomerase</keyword>
<dbReference type="InterPro" id="IPR027417">
    <property type="entry name" value="P-loop_NTPase"/>
</dbReference>
<dbReference type="Proteomes" id="UP000514752">
    <property type="component" value="Chromosome"/>
</dbReference>
<feature type="binding site" evidence="3">
    <location>
        <begin position="149"/>
        <end position="156"/>
    </location>
    <ligand>
        <name>ATP</name>
        <dbReference type="ChEBI" id="CHEBI:30616"/>
    </ligand>
</feature>
<name>A0A7D7N4I7_9NEIS</name>
<keyword evidence="3" id="KW-0234">DNA repair</keyword>
<dbReference type="AlphaFoldDB" id="A0A7D7N4I7"/>
<keyword evidence="3" id="KW-0347">Helicase</keyword>
<dbReference type="EC" id="5.6.2.3" evidence="3"/>
<reference evidence="5 6" key="1">
    <citation type="submission" date="2020-07" db="EMBL/GenBank/DDBJ databases">
        <title>Genomic diversity of species in the Neisseriaceae family.</title>
        <authorList>
            <person name="Vincent A.T."/>
            <person name="Bernet E."/>
            <person name="Veyrier F.J."/>
        </authorList>
    </citation>
    <scope>NUCLEOTIDE SEQUENCE [LARGE SCALE GENOMIC DNA]</scope>
    <source>
        <strain evidence="5 6">DSM 22244</strain>
    </source>
</reference>
<dbReference type="GO" id="GO:0009338">
    <property type="term" value="C:exodeoxyribonuclease V complex"/>
    <property type="evidence" value="ECO:0007669"/>
    <property type="project" value="InterPro"/>
</dbReference>
<dbReference type="GO" id="GO:0000724">
    <property type="term" value="P:double-strand break repair via homologous recombination"/>
    <property type="evidence" value="ECO:0007669"/>
    <property type="project" value="UniProtKB-UniRule"/>
</dbReference>
<keyword evidence="3" id="KW-0238">DNA-binding</keyword>
<dbReference type="GO" id="GO:0043139">
    <property type="term" value="F:5'-3' DNA helicase activity"/>
    <property type="evidence" value="ECO:0007669"/>
    <property type="project" value="UniProtKB-UniRule"/>
</dbReference>
<evidence type="ECO:0000313" key="6">
    <source>
        <dbReference type="Proteomes" id="UP000514752"/>
    </source>
</evidence>
<dbReference type="GO" id="GO:0005524">
    <property type="term" value="F:ATP binding"/>
    <property type="evidence" value="ECO:0007669"/>
    <property type="project" value="UniProtKB-UniRule"/>
</dbReference>
<dbReference type="Gene3D" id="3.40.50.300">
    <property type="entry name" value="P-loop containing nucleotide triphosphate hydrolases"/>
    <property type="match status" value="2"/>
</dbReference>
<keyword evidence="3" id="KW-0227">DNA damage</keyword>
<gene>
    <name evidence="3 5" type="primary">recD</name>
    <name evidence="5" type="ORF">H3L94_04675</name>
</gene>
<dbReference type="HAMAP" id="MF_01487">
    <property type="entry name" value="RecD"/>
    <property type="match status" value="1"/>
</dbReference>
<dbReference type="PANTHER" id="PTHR43788">
    <property type="entry name" value="DNA2/NAM7 HELICASE FAMILY MEMBER"/>
    <property type="match status" value="1"/>
</dbReference>
<dbReference type="KEGG" id="nsg:H3L94_04675"/>
<dbReference type="RefSeq" id="WP_182122866.1">
    <property type="nucleotide sequence ID" value="NZ_CP059567.1"/>
</dbReference>
<keyword evidence="2 3" id="KW-0067">ATP-binding</keyword>
<dbReference type="GO" id="GO:0008854">
    <property type="term" value="F:exodeoxyribonuclease V activity"/>
    <property type="evidence" value="ECO:0007669"/>
    <property type="project" value="InterPro"/>
</dbReference>
<dbReference type="InterPro" id="IPR050534">
    <property type="entry name" value="Coronavir_polyprotein_1ab"/>
</dbReference>
<keyword evidence="1 3" id="KW-0547">Nucleotide-binding</keyword>
<feature type="domain" description="AAA+ ATPase" evidence="4">
    <location>
        <begin position="141"/>
        <end position="319"/>
    </location>
</feature>
<dbReference type="SMART" id="SM00382">
    <property type="entry name" value="AAA"/>
    <property type="match status" value="1"/>
</dbReference>
<sequence>MMSSAHNSLSGHPAASAIMATFRKYAPTAAETIEPYLDALLHAQEAGHSFIVVGKAQAAALRQAEPIVGDGSSASPLVLQGNRLYSARVFAWEQEIAEQLYRLSGLSVRLPDDGYIRRQLEAWFPGRASQEQKAAAALALLQPFILISGGPGTGKTTTVAKLLALLCGEEERLPRIALAAPTGKAAAHMTRSVHGALGTFSLSAPVYTHLAALEGQTVHRLLRLNPLDSTAKYDAQQPLPYDILVVDEASMLDFALLLKILRAVPDGGRLILLGDENQLPPVGMGALLPALAQSTCLTPRQSEIVSAWLPENMPFAVSDEPPPLSAHVAKLTRSHRFNPEKGVGALAQAVVAGSAECAVAAFSHFEKDLFWQTSSLPELARAFFRQQQTYWQAVSSGDPAACLIEQQRCVVLAALRSDAEAFNQVYRRLLAKAGKAGQDGWFAGQVLMAVENDYAVNVFNGDIGIVLPHEGRLVAFFPHAAGYRPIALSRLPLCETAFAMTVHKSQGSEYREVWLLPPQGHSAQSGALFDRSLLYTAVTRAKETFVYAGDPEGLKQAVKRKSIRNNGLKEAIAKQFARRGG</sequence>
<accession>A0A7D7N4I7</accession>
<keyword evidence="3" id="KW-0540">Nuclease</keyword>
<comment type="catalytic activity">
    <reaction evidence="3">
        <text>ATP + H2O = ADP + phosphate + H(+)</text>
        <dbReference type="Rhea" id="RHEA:13065"/>
        <dbReference type="ChEBI" id="CHEBI:15377"/>
        <dbReference type="ChEBI" id="CHEBI:15378"/>
        <dbReference type="ChEBI" id="CHEBI:30616"/>
        <dbReference type="ChEBI" id="CHEBI:43474"/>
        <dbReference type="ChEBI" id="CHEBI:456216"/>
        <dbReference type="EC" id="5.6.2.3"/>
    </reaction>
</comment>
<evidence type="ECO:0000256" key="3">
    <source>
        <dbReference type="HAMAP-Rule" id="MF_01487"/>
    </source>
</evidence>
<dbReference type="PANTHER" id="PTHR43788:SF6">
    <property type="entry name" value="DNA HELICASE B"/>
    <property type="match status" value="1"/>
</dbReference>
<proteinExistence type="inferred from homology"/>
<protein>
    <recommendedName>
        <fullName evidence="3">RecBCD enzyme subunit RecD</fullName>
        <ecNumber evidence="3">5.6.2.3</ecNumber>
    </recommendedName>
    <alternativeName>
        <fullName evidence="3">DNA 5'-3' helicase subunit RecD</fullName>
    </alternativeName>
    <alternativeName>
        <fullName evidence="3">Exonuclease V subunit RecD</fullName>
        <shortName evidence="3">ExoV subunit RecD</shortName>
    </alternativeName>
    <alternativeName>
        <fullName evidence="3">Helicase/nuclease RecBCD subunit RecD</fullName>
    </alternativeName>
</protein>
<keyword evidence="3 5" id="KW-0378">Hydrolase</keyword>
<comment type="similarity">
    <text evidence="3">Belongs to the RecD family.</text>
</comment>
<dbReference type="GO" id="GO:0003677">
    <property type="term" value="F:DNA binding"/>
    <property type="evidence" value="ECO:0007669"/>
    <property type="project" value="UniProtKB-UniRule"/>
</dbReference>
<dbReference type="Pfam" id="PF13245">
    <property type="entry name" value="AAA_19"/>
    <property type="match status" value="1"/>
</dbReference>
<dbReference type="InterPro" id="IPR027785">
    <property type="entry name" value="UvrD-like_helicase_C"/>
</dbReference>
<evidence type="ECO:0000256" key="1">
    <source>
        <dbReference type="ARBA" id="ARBA00022741"/>
    </source>
</evidence>
<evidence type="ECO:0000256" key="2">
    <source>
        <dbReference type="ARBA" id="ARBA00022840"/>
    </source>
</evidence>
<dbReference type="InterPro" id="IPR006344">
    <property type="entry name" value="RecD"/>
</dbReference>
<dbReference type="CDD" id="cd17933">
    <property type="entry name" value="DEXSc_RecD-like"/>
    <property type="match status" value="1"/>
</dbReference>
<evidence type="ECO:0000259" key="4">
    <source>
        <dbReference type="SMART" id="SM00382"/>
    </source>
</evidence>
<dbReference type="CDD" id="cd18809">
    <property type="entry name" value="SF1_C_RecD"/>
    <property type="match status" value="1"/>
</dbReference>
<evidence type="ECO:0000313" key="5">
    <source>
        <dbReference type="EMBL" id="QMT41325.1"/>
    </source>
</evidence>
<dbReference type="GO" id="GO:0017116">
    <property type="term" value="F:single-stranded DNA helicase activity"/>
    <property type="evidence" value="ECO:0007669"/>
    <property type="project" value="TreeGrafter"/>
</dbReference>
<comment type="function">
    <text evidence="3">A helicase/nuclease that prepares dsDNA breaks (DSB) for recombinational DNA repair. Binds to DSBs and unwinds DNA via a highly rapid and processive ATP-dependent bidirectional helicase activity. Unwinds dsDNA until it encounters a Chi (crossover hotspot instigator) sequence from the 3' direction. Cuts ssDNA a few nucleotides 3' to the Chi site. The properties and activities of the enzyme are changed at Chi. The Chi-altered holoenzyme produces a long 3'-ssDNA overhang and facilitates RecA-binding to the ssDNA for homologous DNA recombination and repair. Holoenzyme degrades any linearized DNA that is unable to undergo homologous recombination. In the holoenzyme this subunit has ssDNA-dependent ATPase and 5'-3' helicase activity. When added to pre-assembled RecBC greatly stimulates nuclease activity and augments holoenzyme processivity. Negatively regulates the RecA-loading ability of RecBCD.</text>
</comment>
<comment type="miscellaneous">
    <text evidence="3">In the RecBCD complex, RecB has a slow 3'-5' helicase, an exonuclease activity and loads RecA onto ssDNA, RecD has a fast 5'-3' helicase activity, while RecC stimulates the ATPase and processivity of the RecB helicase and contributes to recognition of the Chi site.</text>
</comment>
<dbReference type="Pfam" id="PF13538">
    <property type="entry name" value="UvrD_C_2"/>
    <property type="match status" value="1"/>
</dbReference>
<dbReference type="SUPFAM" id="SSF52540">
    <property type="entry name" value="P-loop containing nucleoside triphosphate hydrolases"/>
    <property type="match status" value="1"/>
</dbReference>
<keyword evidence="3" id="KW-0269">Exonuclease</keyword>
<organism evidence="5 6">
    <name type="scientific">Neisseria shayeganii</name>
    <dbReference type="NCBI Taxonomy" id="607712"/>
    <lineage>
        <taxon>Bacteria</taxon>
        <taxon>Pseudomonadati</taxon>
        <taxon>Pseudomonadota</taxon>
        <taxon>Betaproteobacteria</taxon>
        <taxon>Neisseriales</taxon>
        <taxon>Neisseriaceae</taxon>
        <taxon>Neisseria</taxon>
    </lineage>
</organism>
<dbReference type="EMBL" id="CP059567">
    <property type="protein sequence ID" value="QMT41325.1"/>
    <property type="molecule type" value="Genomic_DNA"/>
</dbReference>
<comment type="subunit">
    <text evidence="3">Heterotrimer of RecB, RecC and RecD. All subunits contribute to DNA-binding.</text>
</comment>
<dbReference type="NCBIfam" id="TIGR01447">
    <property type="entry name" value="recD"/>
    <property type="match status" value="1"/>
</dbReference>